<dbReference type="InParanoid" id="A0A5E4E9D9"/>
<dbReference type="EMBL" id="CABIKO010000005">
    <property type="protein sequence ID" value="VVA12427.1"/>
    <property type="molecule type" value="Genomic_DNA"/>
</dbReference>
<evidence type="ECO:0000313" key="4">
    <source>
        <dbReference type="Proteomes" id="UP001054821"/>
    </source>
</evidence>
<protein>
    <submittedName>
        <fullName evidence="2">Uncharacterized protein</fullName>
    </submittedName>
</protein>
<name>A0A5E4E9D9_PRUDU</name>
<accession>A0A5E4E9D9</accession>
<dbReference type="Gramene" id="VVA12427">
    <property type="protein sequence ID" value="VVA12427"/>
    <property type="gene ID" value="Prudul26B002843"/>
</dbReference>
<sequence>MKIGFLAGMSINASGITSSTNKVRSLSCASLLLATCSEASDCSVTRLRAVSIVFIFCGQIGQVLSKDEMTQSFATEVVFIALMNITCSGNIGRTLGPRTWNNGAFIEIKMRNSLLGRPRKMKPWIVRASRIRS</sequence>
<reference evidence="3" key="2">
    <citation type="journal article" date="2020" name="Plant J.">
        <title>Transposons played a major role in the diversification between the closely related almond and peach genomes: results from the almond genome sequence.</title>
        <authorList>
            <person name="Alioto T."/>
            <person name="Alexiou K.G."/>
            <person name="Bardil A."/>
            <person name="Barteri F."/>
            <person name="Castanera R."/>
            <person name="Cruz F."/>
            <person name="Dhingra A."/>
            <person name="Duval H."/>
            <person name="Fernandez I Marti A."/>
            <person name="Frias L."/>
            <person name="Galan B."/>
            <person name="Garcia J.L."/>
            <person name="Howad W."/>
            <person name="Gomez-Garrido J."/>
            <person name="Gut M."/>
            <person name="Julca I."/>
            <person name="Morata J."/>
            <person name="Puigdomenech P."/>
            <person name="Ribeca P."/>
            <person name="Rubio Cabetas M.J."/>
            <person name="Vlasova A."/>
            <person name="Wirthensohn M."/>
            <person name="Garcia-Mas J."/>
            <person name="Gabaldon T."/>
            <person name="Casacuberta J.M."/>
            <person name="Arus P."/>
        </authorList>
    </citation>
    <scope>NUCLEOTIDE SEQUENCE [LARGE SCALE GENOMIC DNA]</scope>
    <source>
        <strain evidence="3">cv. Texas</strain>
    </source>
</reference>
<proteinExistence type="predicted"/>
<keyword evidence="4" id="KW-1185">Reference proteome</keyword>
<dbReference type="AlphaFoldDB" id="A0A5E4E9D9"/>
<evidence type="ECO:0000313" key="1">
    <source>
        <dbReference type="EMBL" id="KAI5346352.1"/>
    </source>
</evidence>
<gene>
    <name evidence="2" type="ORF">ALMOND_2B002843</name>
    <name evidence="1" type="ORF">L3X38_014231</name>
</gene>
<evidence type="ECO:0000313" key="2">
    <source>
        <dbReference type="EMBL" id="VVA12427.1"/>
    </source>
</evidence>
<dbReference type="Proteomes" id="UP000327085">
    <property type="component" value="Chromosome 2"/>
</dbReference>
<evidence type="ECO:0000313" key="3">
    <source>
        <dbReference type="Proteomes" id="UP000327085"/>
    </source>
</evidence>
<reference evidence="1 4" key="3">
    <citation type="journal article" date="2022" name="G3 (Bethesda)">
        <title>Whole-genome sequence and methylome profiling of the almond [Prunus dulcis (Mill.) D.A. Webb] cultivar 'Nonpareil'.</title>
        <authorList>
            <person name="D'Amico-Willman K.M."/>
            <person name="Ouma W.Z."/>
            <person name="Meulia T."/>
            <person name="Sideli G.M."/>
            <person name="Gradziel T.M."/>
            <person name="Fresnedo-Ramirez J."/>
        </authorList>
    </citation>
    <scope>NUCLEOTIDE SEQUENCE [LARGE SCALE GENOMIC DNA]</scope>
    <source>
        <strain evidence="1">Clone GOH B32 T37-40</strain>
    </source>
</reference>
<dbReference type="Proteomes" id="UP001054821">
    <property type="component" value="Chromosome 2"/>
</dbReference>
<organism evidence="2 3">
    <name type="scientific">Prunus dulcis</name>
    <name type="common">Almond</name>
    <name type="synonym">Amygdalus dulcis</name>
    <dbReference type="NCBI Taxonomy" id="3755"/>
    <lineage>
        <taxon>Eukaryota</taxon>
        <taxon>Viridiplantae</taxon>
        <taxon>Streptophyta</taxon>
        <taxon>Embryophyta</taxon>
        <taxon>Tracheophyta</taxon>
        <taxon>Spermatophyta</taxon>
        <taxon>Magnoliopsida</taxon>
        <taxon>eudicotyledons</taxon>
        <taxon>Gunneridae</taxon>
        <taxon>Pentapetalae</taxon>
        <taxon>rosids</taxon>
        <taxon>fabids</taxon>
        <taxon>Rosales</taxon>
        <taxon>Rosaceae</taxon>
        <taxon>Amygdaloideae</taxon>
        <taxon>Amygdaleae</taxon>
        <taxon>Prunus</taxon>
    </lineage>
</organism>
<reference evidence="2" key="1">
    <citation type="submission" date="2019-07" db="EMBL/GenBank/DDBJ databases">
        <authorList>
            <person name="Alioto T."/>
            <person name="Alioto T."/>
            <person name="Gomez Garrido J."/>
        </authorList>
    </citation>
    <scope>NUCLEOTIDE SEQUENCE</scope>
</reference>
<dbReference type="EMBL" id="JAJFAZ020000002">
    <property type="protein sequence ID" value="KAI5346352.1"/>
    <property type="molecule type" value="Genomic_DNA"/>
</dbReference>